<evidence type="ECO:0000313" key="4">
    <source>
        <dbReference type="Proteomes" id="UP000292052"/>
    </source>
</evidence>
<accession>A0A482V659</accession>
<keyword evidence="4" id="KW-1185">Reference proteome</keyword>
<dbReference type="Proteomes" id="UP000292052">
    <property type="component" value="Unassembled WGS sequence"/>
</dbReference>
<dbReference type="InterPro" id="IPR039629">
    <property type="entry name" value="R3HDM4"/>
</dbReference>
<dbReference type="EMBL" id="QDEB01133491">
    <property type="protein sequence ID" value="RZB38809.1"/>
    <property type="molecule type" value="Genomic_DNA"/>
</dbReference>
<dbReference type="PANTHER" id="PTHR32019">
    <property type="entry name" value="R3H DOMAIN-CONTAINING PROTEIN 4"/>
    <property type="match status" value="1"/>
</dbReference>
<evidence type="ECO:0000313" key="3">
    <source>
        <dbReference type="EMBL" id="RZB38809.1"/>
    </source>
</evidence>
<organism evidence="3 4">
    <name type="scientific">Asbolus verrucosus</name>
    <name type="common">Desert ironclad beetle</name>
    <dbReference type="NCBI Taxonomy" id="1661398"/>
    <lineage>
        <taxon>Eukaryota</taxon>
        <taxon>Metazoa</taxon>
        <taxon>Ecdysozoa</taxon>
        <taxon>Arthropoda</taxon>
        <taxon>Hexapoda</taxon>
        <taxon>Insecta</taxon>
        <taxon>Pterygota</taxon>
        <taxon>Neoptera</taxon>
        <taxon>Endopterygota</taxon>
        <taxon>Coleoptera</taxon>
        <taxon>Polyphaga</taxon>
        <taxon>Cucujiformia</taxon>
        <taxon>Tenebrionidae</taxon>
        <taxon>Pimeliinae</taxon>
        <taxon>Asbolus</taxon>
    </lineage>
</organism>
<dbReference type="GO" id="GO:0003676">
    <property type="term" value="F:nucleic acid binding"/>
    <property type="evidence" value="ECO:0007669"/>
    <property type="project" value="UniProtKB-UniRule"/>
</dbReference>
<protein>
    <submittedName>
        <fullName evidence="3">R3H domain-containing protein 4</fullName>
    </submittedName>
</protein>
<dbReference type="PROSITE" id="PS51061">
    <property type="entry name" value="R3H"/>
    <property type="match status" value="1"/>
</dbReference>
<dbReference type="InterPro" id="IPR001374">
    <property type="entry name" value="R3H_dom"/>
</dbReference>
<dbReference type="PANTHER" id="PTHR32019:SF2">
    <property type="entry name" value="R3H DOMAIN-CONTAINING PROTEIN 4"/>
    <property type="match status" value="1"/>
</dbReference>
<dbReference type="CDD" id="cd02642">
    <property type="entry name" value="R3H_encore_like"/>
    <property type="match status" value="1"/>
</dbReference>
<dbReference type="AlphaFoldDB" id="A0A482V659"/>
<evidence type="ECO:0000256" key="1">
    <source>
        <dbReference type="SAM" id="MobiDB-lite"/>
    </source>
</evidence>
<dbReference type="STRING" id="1661398.A0A482V659"/>
<feature type="region of interest" description="Disordered" evidence="1">
    <location>
        <begin position="1"/>
        <end position="47"/>
    </location>
</feature>
<dbReference type="InterPro" id="IPR036867">
    <property type="entry name" value="R3H_dom_sf"/>
</dbReference>
<dbReference type="InterPro" id="IPR025952">
    <property type="entry name" value="R3H-assoc_dom"/>
</dbReference>
<comment type="caution">
    <text evidence="3">The sequence shown here is derived from an EMBL/GenBank/DDBJ whole genome shotgun (WGS) entry which is preliminary data.</text>
</comment>
<reference evidence="3 4" key="1">
    <citation type="submission" date="2017-03" db="EMBL/GenBank/DDBJ databases">
        <title>Genome of the blue death feigning beetle - Asbolus verrucosus.</title>
        <authorList>
            <person name="Rider S.D."/>
        </authorList>
    </citation>
    <scope>NUCLEOTIDE SEQUENCE [LARGE SCALE GENOMIC DNA]</scope>
    <source>
        <strain evidence="3">Butters</strain>
        <tissue evidence="3">Head and leg muscle</tissue>
    </source>
</reference>
<feature type="domain" description="R3H" evidence="2">
    <location>
        <begin position="161"/>
        <end position="227"/>
    </location>
</feature>
<dbReference type="Gene3D" id="3.30.1370.50">
    <property type="entry name" value="R3H-like domain"/>
    <property type="match status" value="1"/>
</dbReference>
<dbReference type="OrthoDB" id="75169at2759"/>
<proteinExistence type="predicted"/>
<name>A0A482V659_ASBVE</name>
<sequence length="246" mass="28258">MTVTKGKQNYSFPINSGNNSDVESLHLGNTSASDTESLNNEPIRTTQPFAPPILKNIKSEELVSLKKNSGCMLTTLTEENEDEGALIVIMEPYESPFTKLLQDDDALQFWNMFIDKSEEEQARVIQAFSKKKTDYKNTTLKERPSSRISSKIKRTIKIEKNLSLEQVKKSEDDLIDFFKTTPNQIYIKWPPTYFERLLLHAIAQYHGLQSLGMVENGHKRVEVYNTIKDWIPADCFLTDFVAQLRK</sequence>
<gene>
    <name evidence="3" type="ORF">BDFB_000282</name>
</gene>
<dbReference type="Pfam" id="PF13902">
    <property type="entry name" value="R3H-assoc"/>
    <property type="match status" value="1"/>
</dbReference>
<evidence type="ECO:0000259" key="2">
    <source>
        <dbReference type="PROSITE" id="PS51061"/>
    </source>
</evidence>
<dbReference type="SUPFAM" id="SSF82708">
    <property type="entry name" value="R3H domain"/>
    <property type="match status" value="1"/>
</dbReference>